<protein>
    <submittedName>
        <fullName evidence="3">DUF6153 family protein</fullName>
    </submittedName>
</protein>
<evidence type="ECO:0000256" key="2">
    <source>
        <dbReference type="SAM" id="Phobius"/>
    </source>
</evidence>
<organism evidence="3 4">
    <name type="scientific">Arthrobacter halodurans</name>
    <dbReference type="NCBI Taxonomy" id="516699"/>
    <lineage>
        <taxon>Bacteria</taxon>
        <taxon>Bacillati</taxon>
        <taxon>Actinomycetota</taxon>
        <taxon>Actinomycetes</taxon>
        <taxon>Micrococcales</taxon>
        <taxon>Micrococcaceae</taxon>
        <taxon>Arthrobacter</taxon>
    </lineage>
</organism>
<feature type="transmembrane region" description="Helical" evidence="2">
    <location>
        <begin position="15"/>
        <end position="35"/>
    </location>
</feature>
<name>A0ABV4ULV0_9MICC</name>
<gene>
    <name evidence="3" type="ORF">ACETWP_08455</name>
</gene>
<feature type="compositionally biased region" description="Low complexity" evidence="1">
    <location>
        <begin position="60"/>
        <end position="75"/>
    </location>
</feature>
<keyword evidence="2" id="KW-0812">Transmembrane</keyword>
<dbReference type="InterPro" id="IPR046151">
    <property type="entry name" value="DUF6153"/>
</dbReference>
<keyword evidence="2" id="KW-1133">Transmembrane helix</keyword>
<evidence type="ECO:0000313" key="4">
    <source>
        <dbReference type="Proteomes" id="UP001575652"/>
    </source>
</evidence>
<feature type="compositionally biased region" description="Low complexity" evidence="1">
    <location>
        <begin position="137"/>
        <end position="161"/>
    </location>
</feature>
<dbReference type="RefSeq" id="WP_373971791.1">
    <property type="nucleotide sequence ID" value="NZ_JBHDLJ010000005.1"/>
</dbReference>
<proteinExistence type="predicted"/>
<evidence type="ECO:0000313" key="3">
    <source>
        <dbReference type="EMBL" id="MFB0834618.1"/>
    </source>
</evidence>
<dbReference type="EMBL" id="JBHDLJ010000005">
    <property type="protein sequence ID" value="MFB0834618.1"/>
    <property type="molecule type" value="Genomic_DNA"/>
</dbReference>
<accession>A0ABV4ULV0</accession>
<feature type="region of interest" description="Disordered" evidence="1">
    <location>
        <begin position="60"/>
        <end position="83"/>
    </location>
</feature>
<reference evidence="3 4" key="1">
    <citation type="submission" date="2024-09" db="EMBL/GenBank/DDBJ databases">
        <authorList>
            <person name="Salinas-Garcia M.A."/>
            <person name="Prieme A."/>
        </authorList>
    </citation>
    <scope>NUCLEOTIDE SEQUENCE [LARGE SCALE GENOMIC DNA]</scope>
    <source>
        <strain evidence="3 4">DSM 21081</strain>
    </source>
</reference>
<sequence>MDPHRRYRGTAPRRLLPLVLGLAVLVLGLLGMHTLGVDHRVPHQTAGHVSASAAVHRGAPLPAHAGAGEPAADAATGQHQPAAPWTFGDSGGACVGGCHLEMAMAGMCAMALSAGPVLLHLAARAFRPAPGRVPTVPSARPAPASRAAPRPSLLRLSISRT</sequence>
<evidence type="ECO:0000256" key="1">
    <source>
        <dbReference type="SAM" id="MobiDB-lite"/>
    </source>
</evidence>
<dbReference type="Proteomes" id="UP001575652">
    <property type="component" value="Unassembled WGS sequence"/>
</dbReference>
<feature type="region of interest" description="Disordered" evidence="1">
    <location>
        <begin position="131"/>
        <end position="161"/>
    </location>
</feature>
<dbReference type="Pfam" id="PF19650">
    <property type="entry name" value="DUF6153"/>
    <property type="match status" value="1"/>
</dbReference>
<keyword evidence="2" id="KW-0472">Membrane</keyword>
<keyword evidence="4" id="KW-1185">Reference proteome</keyword>
<comment type="caution">
    <text evidence="3">The sequence shown here is derived from an EMBL/GenBank/DDBJ whole genome shotgun (WGS) entry which is preliminary data.</text>
</comment>